<dbReference type="EMBL" id="CP129674">
    <property type="protein sequence ID" value="XDS43866.1"/>
    <property type="molecule type" value="Genomic_DNA"/>
</dbReference>
<dbReference type="InterPro" id="IPR027417">
    <property type="entry name" value="P-loop_NTPase"/>
</dbReference>
<evidence type="ECO:0000256" key="7">
    <source>
        <dbReference type="SAM" id="Phobius"/>
    </source>
</evidence>
<feature type="transmembrane region" description="Helical" evidence="7">
    <location>
        <begin position="192"/>
        <end position="211"/>
    </location>
</feature>
<feature type="domain" description="ABC transporter" evidence="8">
    <location>
        <begin position="370"/>
        <end position="604"/>
    </location>
</feature>
<dbReference type="KEGG" id="baqk:QN215_06140"/>
<dbReference type="PROSITE" id="PS50929">
    <property type="entry name" value="ABC_TM1F"/>
    <property type="match status" value="1"/>
</dbReference>
<name>A0AB39U4C1_9BIFI</name>
<dbReference type="GO" id="GO:0034040">
    <property type="term" value="F:ATPase-coupled lipid transmembrane transporter activity"/>
    <property type="evidence" value="ECO:0007669"/>
    <property type="project" value="TreeGrafter"/>
</dbReference>
<dbReference type="InterPro" id="IPR036640">
    <property type="entry name" value="ABC1_TM_sf"/>
</dbReference>
<dbReference type="GO" id="GO:0034775">
    <property type="term" value="P:glutathione transmembrane transport"/>
    <property type="evidence" value="ECO:0007669"/>
    <property type="project" value="InterPro"/>
</dbReference>
<feature type="domain" description="ABC transmembrane type-1" evidence="9">
    <location>
        <begin position="51"/>
        <end position="317"/>
    </location>
</feature>
<feature type="transmembrane region" description="Helical" evidence="7">
    <location>
        <begin position="48"/>
        <end position="69"/>
    </location>
</feature>
<keyword evidence="6 7" id="KW-0472">Membrane</keyword>
<dbReference type="InterPro" id="IPR039421">
    <property type="entry name" value="Type_1_exporter"/>
</dbReference>
<dbReference type="InterPro" id="IPR003593">
    <property type="entry name" value="AAA+_ATPase"/>
</dbReference>
<dbReference type="GO" id="GO:0016887">
    <property type="term" value="F:ATP hydrolysis activity"/>
    <property type="evidence" value="ECO:0007669"/>
    <property type="project" value="InterPro"/>
</dbReference>
<evidence type="ECO:0000256" key="1">
    <source>
        <dbReference type="ARBA" id="ARBA00004651"/>
    </source>
</evidence>
<feature type="transmembrane region" description="Helical" evidence="7">
    <location>
        <begin position="81"/>
        <end position="99"/>
    </location>
</feature>
<organism evidence="10">
    <name type="scientific">Bifidobacterium aquikefiricola</name>
    <dbReference type="NCBI Taxonomy" id="3059038"/>
    <lineage>
        <taxon>Bacteria</taxon>
        <taxon>Bacillati</taxon>
        <taxon>Actinomycetota</taxon>
        <taxon>Actinomycetes</taxon>
        <taxon>Bifidobacteriales</taxon>
        <taxon>Bifidobacteriaceae</taxon>
        <taxon>Bifidobacterium</taxon>
    </lineage>
</organism>
<keyword evidence="2 7" id="KW-0812">Transmembrane</keyword>
<dbReference type="Gene3D" id="1.20.1560.10">
    <property type="entry name" value="ABC transporter type 1, transmembrane domain"/>
    <property type="match status" value="1"/>
</dbReference>
<reference evidence="10" key="1">
    <citation type="submission" date="2023-07" db="EMBL/GenBank/DDBJ databases">
        <title>Bifidobacterium aquikefiriaerophilum sp. nov. and Bifidobacterium eccum sp. nov., isolated from water kefir.</title>
        <authorList>
            <person name="Breselge S."/>
            <person name="Bellassi P."/>
            <person name="Barcenilla C."/>
            <person name="Alvarez-Ordonez A."/>
            <person name="Morelli L."/>
            <person name="Cotter P.D."/>
        </authorList>
    </citation>
    <scope>NUCLEOTIDE SEQUENCE</scope>
    <source>
        <strain evidence="10">WK041_4_12</strain>
    </source>
</reference>
<comment type="subcellular location">
    <subcellularLocation>
        <location evidence="1">Cell membrane</location>
        <topology evidence="1">Multi-pass membrane protein</topology>
    </subcellularLocation>
</comment>
<keyword evidence="3" id="KW-0547">Nucleotide-binding</keyword>
<evidence type="ECO:0000256" key="6">
    <source>
        <dbReference type="ARBA" id="ARBA00023136"/>
    </source>
</evidence>
<dbReference type="RefSeq" id="WP_369343460.1">
    <property type="nucleotide sequence ID" value="NZ_CP129674.1"/>
</dbReference>
<keyword evidence="5 7" id="KW-1133">Transmembrane helix</keyword>
<dbReference type="SMART" id="SM00382">
    <property type="entry name" value="AAA"/>
    <property type="match status" value="1"/>
</dbReference>
<dbReference type="InterPro" id="IPR011527">
    <property type="entry name" value="ABC1_TM_dom"/>
</dbReference>
<evidence type="ECO:0000313" key="10">
    <source>
        <dbReference type="EMBL" id="XDS43866.1"/>
    </source>
</evidence>
<dbReference type="PROSITE" id="PS50893">
    <property type="entry name" value="ABC_TRANSPORTER_2"/>
    <property type="match status" value="1"/>
</dbReference>
<dbReference type="PANTHER" id="PTHR24221">
    <property type="entry name" value="ATP-BINDING CASSETTE SUB-FAMILY B"/>
    <property type="match status" value="1"/>
</dbReference>
<keyword evidence="4" id="KW-0067">ATP-binding</keyword>
<feature type="transmembrane region" description="Helical" evidence="7">
    <location>
        <begin position="305"/>
        <end position="326"/>
    </location>
</feature>
<dbReference type="Pfam" id="PF00664">
    <property type="entry name" value="ABC_membrane"/>
    <property type="match status" value="1"/>
</dbReference>
<dbReference type="NCBIfam" id="TIGR02868">
    <property type="entry name" value="CydC"/>
    <property type="match status" value="1"/>
</dbReference>
<dbReference type="GO" id="GO:0140359">
    <property type="term" value="F:ABC-type transporter activity"/>
    <property type="evidence" value="ECO:0007669"/>
    <property type="project" value="InterPro"/>
</dbReference>
<gene>
    <name evidence="10" type="primary">cydC</name>
    <name evidence="10" type="ORF">QN215_06140</name>
</gene>
<dbReference type="Gene3D" id="3.40.50.300">
    <property type="entry name" value="P-loop containing nucleotide triphosphate hydrolases"/>
    <property type="match status" value="1"/>
</dbReference>
<evidence type="ECO:0000256" key="3">
    <source>
        <dbReference type="ARBA" id="ARBA00022741"/>
    </source>
</evidence>
<dbReference type="PANTHER" id="PTHR24221:SF653">
    <property type="entry name" value="TRANSPORT ATP-BINDING PROTEIN CYDC"/>
    <property type="match status" value="1"/>
</dbReference>
<evidence type="ECO:0000256" key="4">
    <source>
        <dbReference type="ARBA" id="ARBA00022840"/>
    </source>
</evidence>
<evidence type="ECO:0000259" key="9">
    <source>
        <dbReference type="PROSITE" id="PS50929"/>
    </source>
</evidence>
<sequence>MTTSTNSSDISAKDAATQRTSAHHGLTSYLQAWQHDHWFWPYLRQNRWHLALIFCLGALTFVCAAGLMFTSGYLISRSARHPYNVLMVYVPIVLTRAFGLGRPTFSYAERILSHDWVLHVVSKLRLNLYKTLAKDASFLNEHEQTGSVLGVLADDLDHLENFYLRTIFPTIVAFIVWVLVTISMGIFSWPTCLLILVIFALVLLLAPMISLQHADIHYYREKAARNSEYTKVAEEYLGLSDWMITHRSQEFVSAGESESHTIAQSTSARESFDRWRDFWIQLAFACAAVVLMVAAALVMTSSTSLADYAAAVVLSIFPLIDCFIVVAQAVEEVPLYGESLAHLNGLSARVAANELPSMPQQPLDGPIESIDFDHVTFRYGPEETLLLDDFSLHITVGQKVALLGPSGEGKTTILQLLLGDLIPTSGEIRINGIPVRALQDARKHLFGYLNQDPFIFRASIASNVRLGKAEATDEELWNALKTVELDEAVHQMPEGLNTVVGEMGSTLSGGQRERLALARILVKDTPIVLLDEPTIGLDPITERHLMSTIFEANERRTLLWVTHHLQGLEHADWMVFLEHGHILMQGHPDELYRSNERFRTLYRMDVADM</sequence>
<feature type="transmembrane region" description="Helical" evidence="7">
    <location>
        <begin position="278"/>
        <end position="298"/>
    </location>
</feature>
<evidence type="ECO:0000256" key="5">
    <source>
        <dbReference type="ARBA" id="ARBA00022989"/>
    </source>
</evidence>
<feature type="transmembrane region" description="Helical" evidence="7">
    <location>
        <begin position="162"/>
        <end position="180"/>
    </location>
</feature>
<evidence type="ECO:0000259" key="8">
    <source>
        <dbReference type="PROSITE" id="PS50893"/>
    </source>
</evidence>
<dbReference type="SUPFAM" id="SSF52540">
    <property type="entry name" value="P-loop containing nucleoside triphosphate hydrolases"/>
    <property type="match status" value="1"/>
</dbReference>
<proteinExistence type="predicted"/>
<dbReference type="GO" id="GO:0005524">
    <property type="term" value="F:ATP binding"/>
    <property type="evidence" value="ECO:0007669"/>
    <property type="project" value="UniProtKB-KW"/>
</dbReference>
<evidence type="ECO:0000256" key="2">
    <source>
        <dbReference type="ARBA" id="ARBA00022692"/>
    </source>
</evidence>
<dbReference type="InterPro" id="IPR003439">
    <property type="entry name" value="ABC_transporter-like_ATP-bd"/>
</dbReference>
<dbReference type="GO" id="GO:0045454">
    <property type="term" value="P:cell redox homeostasis"/>
    <property type="evidence" value="ECO:0007669"/>
    <property type="project" value="InterPro"/>
</dbReference>
<dbReference type="SUPFAM" id="SSF90123">
    <property type="entry name" value="ABC transporter transmembrane region"/>
    <property type="match status" value="1"/>
</dbReference>
<dbReference type="InterPro" id="IPR014223">
    <property type="entry name" value="ABC_CydC/D"/>
</dbReference>
<dbReference type="Pfam" id="PF00005">
    <property type="entry name" value="ABC_tran"/>
    <property type="match status" value="1"/>
</dbReference>
<dbReference type="GO" id="GO:0005886">
    <property type="term" value="C:plasma membrane"/>
    <property type="evidence" value="ECO:0007669"/>
    <property type="project" value="UniProtKB-SubCell"/>
</dbReference>
<accession>A0AB39U4C1</accession>
<protein>
    <submittedName>
        <fullName evidence="10">Thiol reductant ABC exporter subunit CydC</fullName>
    </submittedName>
</protein>
<dbReference type="AlphaFoldDB" id="A0AB39U4C1"/>